<protein>
    <submittedName>
        <fullName evidence="2">Uncharacterized protein</fullName>
    </submittedName>
</protein>
<organism evidence="2 3">
    <name type="scientific">Deinococcus koreensis</name>
    <dbReference type="NCBI Taxonomy" id="2054903"/>
    <lineage>
        <taxon>Bacteria</taxon>
        <taxon>Thermotogati</taxon>
        <taxon>Deinococcota</taxon>
        <taxon>Deinococci</taxon>
        <taxon>Deinococcales</taxon>
        <taxon>Deinococcaceae</taxon>
        <taxon>Deinococcus</taxon>
    </lineage>
</organism>
<proteinExistence type="predicted"/>
<feature type="transmembrane region" description="Helical" evidence="1">
    <location>
        <begin position="6"/>
        <end position="25"/>
    </location>
</feature>
<keyword evidence="1" id="KW-1133">Transmembrane helix</keyword>
<reference evidence="2 3" key="1">
    <citation type="submission" date="2018-01" db="EMBL/GenBank/DDBJ databases">
        <title>Deinococcus koreensis sp. nov., a radiation-resistant bacterium isolated from river water.</title>
        <authorList>
            <person name="Choi A."/>
        </authorList>
    </citation>
    <scope>NUCLEOTIDE SEQUENCE [LARGE SCALE GENOMIC DNA]</scope>
    <source>
        <strain evidence="2 3">SJW1-2</strain>
    </source>
</reference>
<dbReference type="EMBL" id="PPPD01000001">
    <property type="protein sequence ID" value="PNY81591.1"/>
    <property type="molecule type" value="Genomic_DNA"/>
</dbReference>
<dbReference type="OrthoDB" id="73812at2"/>
<keyword evidence="1" id="KW-0812">Transmembrane</keyword>
<gene>
    <name evidence="2" type="ORF">CVO96_09585</name>
</gene>
<name>A0A2K3UYI4_9DEIO</name>
<evidence type="ECO:0000256" key="1">
    <source>
        <dbReference type="SAM" id="Phobius"/>
    </source>
</evidence>
<dbReference type="Proteomes" id="UP000236379">
    <property type="component" value="Unassembled WGS sequence"/>
</dbReference>
<feature type="transmembrane region" description="Helical" evidence="1">
    <location>
        <begin position="32"/>
        <end position="52"/>
    </location>
</feature>
<keyword evidence="1" id="KW-0472">Membrane</keyword>
<evidence type="ECO:0000313" key="3">
    <source>
        <dbReference type="Proteomes" id="UP000236379"/>
    </source>
</evidence>
<dbReference type="RefSeq" id="WP_103312034.1">
    <property type="nucleotide sequence ID" value="NZ_PPPD01000001.1"/>
</dbReference>
<accession>A0A2K3UYI4</accession>
<dbReference type="AlphaFoldDB" id="A0A2K3UYI4"/>
<feature type="transmembrane region" description="Helical" evidence="1">
    <location>
        <begin position="64"/>
        <end position="83"/>
    </location>
</feature>
<sequence>MPPYALQLAIALALAGLTFLVGYPLSIGSGRVVDALDAFLLVFALVNLRVAWTAANAVGGGRAPAWFVLAGLLTAALITWGMVRALTPMTA</sequence>
<evidence type="ECO:0000313" key="2">
    <source>
        <dbReference type="EMBL" id="PNY81591.1"/>
    </source>
</evidence>
<comment type="caution">
    <text evidence="2">The sequence shown here is derived from an EMBL/GenBank/DDBJ whole genome shotgun (WGS) entry which is preliminary data.</text>
</comment>
<keyword evidence="3" id="KW-1185">Reference proteome</keyword>